<dbReference type="InterPro" id="IPR012162">
    <property type="entry name" value="PNPase"/>
</dbReference>
<dbReference type="SUPFAM" id="SSF55666">
    <property type="entry name" value="Ribonuclease PH domain 2-like"/>
    <property type="match status" value="2"/>
</dbReference>
<dbReference type="PANTHER" id="PTHR11252">
    <property type="entry name" value="POLYRIBONUCLEOTIDE NUCLEOTIDYLTRANSFERASE"/>
    <property type="match status" value="1"/>
</dbReference>
<evidence type="ECO:0000256" key="5">
    <source>
        <dbReference type="ARBA" id="ARBA00022723"/>
    </source>
</evidence>
<dbReference type="Pfam" id="PF03725">
    <property type="entry name" value="RNase_PH_C"/>
    <property type="match status" value="1"/>
</dbReference>
<dbReference type="FunFam" id="3.30.230.70:FF:000001">
    <property type="entry name" value="Polyribonucleotide nucleotidyltransferase"/>
    <property type="match status" value="1"/>
</dbReference>
<evidence type="ECO:0000256" key="7">
    <source>
        <dbReference type="ARBA" id="ARBA00022884"/>
    </source>
</evidence>
<protein>
    <recommendedName>
        <fullName evidence="8">Polyribonucleotide nucleotidyltransferase</fullName>
        <ecNumber evidence="8">2.7.7.8</ecNumber>
    </recommendedName>
    <alternativeName>
        <fullName evidence="8">Polynucleotide phosphorylase</fullName>
        <shortName evidence="8">PNPase</shortName>
    </alternativeName>
</protein>
<evidence type="ECO:0000256" key="4">
    <source>
        <dbReference type="ARBA" id="ARBA00022695"/>
    </source>
</evidence>
<dbReference type="InterPro" id="IPR012340">
    <property type="entry name" value="NA-bd_OB-fold"/>
</dbReference>
<keyword evidence="5 8" id="KW-0479">Metal-binding</keyword>
<dbReference type="GO" id="GO:0005829">
    <property type="term" value="C:cytosol"/>
    <property type="evidence" value="ECO:0007669"/>
    <property type="project" value="TreeGrafter"/>
</dbReference>
<dbReference type="AlphaFoldDB" id="A0A1G2DWH3"/>
<dbReference type="NCBIfam" id="TIGR03591">
    <property type="entry name" value="polynuc_phos"/>
    <property type="match status" value="1"/>
</dbReference>
<dbReference type="InterPro" id="IPR004088">
    <property type="entry name" value="KH_dom_type_1"/>
</dbReference>
<keyword evidence="3 8" id="KW-0808">Transferase</keyword>
<comment type="catalytic activity">
    <reaction evidence="8">
        <text>RNA(n+1) + phosphate = RNA(n) + a ribonucleoside 5'-diphosphate</text>
        <dbReference type="Rhea" id="RHEA:22096"/>
        <dbReference type="Rhea" id="RHEA-COMP:14527"/>
        <dbReference type="Rhea" id="RHEA-COMP:17342"/>
        <dbReference type="ChEBI" id="CHEBI:43474"/>
        <dbReference type="ChEBI" id="CHEBI:57930"/>
        <dbReference type="ChEBI" id="CHEBI:140395"/>
        <dbReference type="EC" id="2.7.7.8"/>
    </reaction>
</comment>
<dbReference type="Pfam" id="PF00013">
    <property type="entry name" value="KH_1"/>
    <property type="match status" value="1"/>
</dbReference>
<dbReference type="SUPFAM" id="SSF50249">
    <property type="entry name" value="Nucleic acid-binding proteins"/>
    <property type="match status" value="1"/>
</dbReference>
<keyword evidence="6 8" id="KW-0460">Magnesium</keyword>
<evidence type="ECO:0000256" key="2">
    <source>
        <dbReference type="ARBA" id="ARBA00022490"/>
    </source>
</evidence>
<dbReference type="FunFam" id="3.30.1370.10:FF:000001">
    <property type="entry name" value="Polyribonucleotide nucleotidyltransferase"/>
    <property type="match status" value="1"/>
</dbReference>
<feature type="domain" description="S1 motif" evidence="9">
    <location>
        <begin position="625"/>
        <end position="693"/>
    </location>
</feature>
<dbReference type="Gene3D" id="2.40.50.140">
    <property type="entry name" value="Nucleic acid-binding proteins"/>
    <property type="match status" value="1"/>
</dbReference>
<dbReference type="Pfam" id="PF01138">
    <property type="entry name" value="RNase_PH"/>
    <property type="match status" value="2"/>
</dbReference>
<comment type="function">
    <text evidence="8">Involved in mRNA degradation. Catalyzes the phosphorolysis of single-stranded polyribonucleotides processively in the 3'- to 5'-direction.</text>
</comment>
<dbReference type="PIRSF" id="PIRSF005499">
    <property type="entry name" value="PNPase"/>
    <property type="match status" value="1"/>
</dbReference>
<dbReference type="InterPro" id="IPR001247">
    <property type="entry name" value="ExoRNase_PH_dom1"/>
</dbReference>
<dbReference type="InterPro" id="IPR015847">
    <property type="entry name" value="ExoRNase_PH_dom2"/>
</dbReference>
<dbReference type="Gene3D" id="3.30.1370.10">
    <property type="entry name" value="K Homology domain, type 1"/>
    <property type="match status" value="1"/>
</dbReference>
<proteinExistence type="inferred from homology"/>
<dbReference type="PROSITE" id="PS50084">
    <property type="entry name" value="KH_TYPE_1"/>
    <property type="match status" value="1"/>
</dbReference>
<evidence type="ECO:0000256" key="8">
    <source>
        <dbReference type="HAMAP-Rule" id="MF_01595"/>
    </source>
</evidence>
<dbReference type="InterPro" id="IPR036345">
    <property type="entry name" value="ExoRNase_PH_dom2_sf"/>
</dbReference>
<dbReference type="GO" id="GO:0000175">
    <property type="term" value="F:3'-5'-RNA exonuclease activity"/>
    <property type="evidence" value="ECO:0007669"/>
    <property type="project" value="TreeGrafter"/>
</dbReference>
<comment type="caution">
    <text evidence="10">The sequence shown here is derived from an EMBL/GenBank/DDBJ whole genome shotgun (WGS) entry which is preliminary data.</text>
</comment>
<accession>A0A1G2DWH3</accession>
<dbReference type="GO" id="GO:0004654">
    <property type="term" value="F:polyribonucleotide nucleotidyltransferase activity"/>
    <property type="evidence" value="ECO:0007669"/>
    <property type="project" value="UniProtKB-UniRule"/>
</dbReference>
<dbReference type="InterPro" id="IPR036612">
    <property type="entry name" value="KH_dom_type_1_sf"/>
</dbReference>
<dbReference type="InterPro" id="IPR003029">
    <property type="entry name" value="S1_domain"/>
</dbReference>
<dbReference type="SMART" id="SM00316">
    <property type="entry name" value="S1"/>
    <property type="match status" value="1"/>
</dbReference>
<dbReference type="GO" id="GO:0003723">
    <property type="term" value="F:RNA binding"/>
    <property type="evidence" value="ECO:0007669"/>
    <property type="project" value="UniProtKB-UniRule"/>
</dbReference>
<dbReference type="CDD" id="cd02393">
    <property type="entry name" value="KH-I_PNPase"/>
    <property type="match status" value="1"/>
</dbReference>
<dbReference type="InterPro" id="IPR020568">
    <property type="entry name" value="Ribosomal_Su5_D2-typ_SF"/>
</dbReference>
<evidence type="ECO:0000256" key="6">
    <source>
        <dbReference type="ARBA" id="ARBA00022842"/>
    </source>
</evidence>
<gene>
    <name evidence="8" type="primary">pnp</name>
    <name evidence="10" type="ORF">A2V72_02875</name>
</gene>
<evidence type="ECO:0000256" key="1">
    <source>
        <dbReference type="ARBA" id="ARBA00007404"/>
    </source>
</evidence>
<comment type="subcellular location">
    <subcellularLocation>
        <location evidence="8">Cytoplasm</location>
    </subcellularLocation>
</comment>
<dbReference type="InterPro" id="IPR036456">
    <property type="entry name" value="PNPase_PH_RNA-bd_sf"/>
</dbReference>
<dbReference type="SMART" id="SM00322">
    <property type="entry name" value="KH"/>
    <property type="match status" value="1"/>
</dbReference>
<sequence length="694" mass="77546">MKFNLKLDGREIEVETNSLAEQANGSALVGCGGTLVLATAVMDKQDREDLDFFPLTVEYQEKYYAAGKIKGPRYIKRENRPSDEAICNARMIDRSIRPRFPKDLAREIQIIITVLSWDGENDPDLLSLIATSIALSVSDIPWNGPLGPVRVSRKDKEFILNPTYKERENTDLDIVFVGLYQDKELLINMIEGGINEGEEKTVLEAFNFAEKHIKKIIDFQDDIRKKTGKEKAALESPLEDLDLEKEIKKFLGDKFEKAFFQKDKIKRPQELDLLKKELSFFIEKSHSGEEGKLKYALKFLDEEADRLVHKNAIKYNKRVDGRKLDQIREISAEVGLLPRTHGSGLFSRGQTKALSILTLGGPGDQQLIEGMEIVGDKRFMHHYNFPPYSSGEVGFLRGPGRREIGHGALAEKALLPLIPNADQFPYTIRVVSEIVSSNGSTSMASVSSSALALMDAGVPIKRLATGIAIGLVKEGKEYKVLTDIQGPEDHHGDMDFKVAGTRQGITAIQMDVKIDGINKEIMEEALSRAKKARNEILDVMEKTISEPRPNLSPYAPRILTLQINPEKIREVIGPGGKIINEIIKETGAAIDIQDSGLIFVTSEKEESAEKAIAWIKNITREIKVDEVFQGKVKRILEFGAFVEILPGQEGLIHISKLSRERVNRVEDVVNIGDVVSVKVISIDDLGRINLLLLK</sequence>
<dbReference type="FunFam" id="2.40.50.140:FF:000189">
    <property type="entry name" value="Polyribonucleotide nucleotidyltransferase, putative"/>
    <property type="match status" value="1"/>
</dbReference>
<dbReference type="GO" id="GO:0006396">
    <property type="term" value="P:RNA processing"/>
    <property type="evidence" value="ECO:0007669"/>
    <property type="project" value="InterPro"/>
</dbReference>
<keyword evidence="2 8" id="KW-0963">Cytoplasm</keyword>
<dbReference type="InterPro" id="IPR004087">
    <property type="entry name" value="KH_dom"/>
</dbReference>
<dbReference type="CDD" id="cd04472">
    <property type="entry name" value="S1_PNPase"/>
    <property type="match status" value="1"/>
</dbReference>
<dbReference type="SUPFAM" id="SSF54791">
    <property type="entry name" value="Eukaryotic type KH-domain (KH-domain type I)"/>
    <property type="match status" value="1"/>
</dbReference>
<dbReference type="InterPro" id="IPR027408">
    <property type="entry name" value="PNPase/RNase_PH_dom_sf"/>
</dbReference>
<dbReference type="PROSITE" id="PS50126">
    <property type="entry name" value="S1"/>
    <property type="match status" value="1"/>
</dbReference>
<dbReference type="EC" id="2.7.7.8" evidence="8"/>
<reference evidence="10 11" key="1">
    <citation type="journal article" date="2016" name="Nat. Commun.">
        <title>Thousands of microbial genomes shed light on interconnected biogeochemical processes in an aquifer system.</title>
        <authorList>
            <person name="Anantharaman K."/>
            <person name="Brown C.T."/>
            <person name="Hug L.A."/>
            <person name="Sharon I."/>
            <person name="Castelle C.J."/>
            <person name="Probst A.J."/>
            <person name="Thomas B.C."/>
            <person name="Singh A."/>
            <person name="Wilkins M.J."/>
            <person name="Karaoz U."/>
            <person name="Brodie E.L."/>
            <person name="Williams K.H."/>
            <person name="Hubbard S.S."/>
            <person name="Banfield J.F."/>
        </authorList>
    </citation>
    <scope>NUCLEOTIDE SEQUENCE [LARGE SCALE GENOMIC DNA]</scope>
</reference>
<feature type="binding site" evidence="8">
    <location>
        <position position="495"/>
    </location>
    <ligand>
        <name>Mg(2+)</name>
        <dbReference type="ChEBI" id="CHEBI:18420"/>
    </ligand>
</feature>
<keyword evidence="7 8" id="KW-0694">RNA-binding</keyword>
<dbReference type="Gene3D" id="3.30.230.70">
    <property type="entry name" value="GHMP Kinase, N-terminal domain"/>
    <property type="match status" value="2"/>
</dbReference>
<evidence type="ECO:0000313" key="11">
    <source>
        <dbReference type="Proteomes" id="UP000178893"/>
    </source>
</evidence>
<dbReference type="GO" id="GO:0006402">
    <property type="term" value="P:mRNA catabolic process"/>
    <property type="evidence" value="ECO:0007669"/>
    <property type="project" value="UniProtKB-UniRule"/>
</dbReference>
<dbReference type="SUPFAM" id="SSF46915">
    <property type="entry name" value="Polynucleotide phosphorylase/guanosine pentaphosphate synthase (PNPase/GPSI), domain 3"/>
    <property type="match status" value="1"/>
</dbReference>
<dbReference type="Proteomes" id="UP000178893">
    <property type="component" value="Unassembled WGS sequence"/>
</dbReference>
<name>A0A1G2DWH3_9BACT</name>
<feature type="binding site" evidence="8">
    <location>
        <position position="489"/>
    </location>
    <ligand>
        <name>Mg(2+)</name>
        <dbReference type="ChEBI" id="CHEBI:18420"/>
    </ligand>
</feature>
<organism evidence="10 11">
    <name type="scientific">Candidatus Nealsonbacteria bacterium RBG_13_37_56</name>
    <dbReference type="NCBI Taxonomy" id="1801661"/>
    <lineage>
        <taxon>Bacteria</taxon>
        <taxon>Candidatus Nealsoniibacteriota</taxon>
    </lineage>
</organism>
<dbReference type="GO" id="GO:0000287">
    <property type="term" value="F:magnesium ion binding"/>
    <property type="evidence" value="ECO:0007669"/>
    <property type="project" value="UniProtKB-UniRule"/>
</dbReference>
<dbReference type="SUPFAM" id="SSF54211">
    <property type="entry name" value="Ribosomal protein S5 domain 2-like"/>
    <property type="match status" value="2"/>
</dbReference>
<dbReference type="NCBIfam" id="NF008805">
    <property type="entry name" value="PRK11824.1"/>
    <property type="match status" value="1"/>
</dbReference>
<evidence type="ECO:0000313" key="10">
    <source>
        <dbReference type="EMBL" id="OGZ17876.1"/>
    </source>
</evidence>
<keyword evidence="4 8" id="KW-0548">Nucleotidyltransferase</keyword>
<dbReference type="FunFam" id="3.30.230.70:FF:000002">
    <property type="entry name" value="Polyribonucleotide nucleotidyltransferase"/>
    <property type="match status" value="1"/>
</dbReference>
<dbReference type="HAMAP" id="MF_01595">
    <property type="entry name" value="PNPase"/>
    <property type="match status" value="1"/>
</dbReference>
<comment type="similarity">
    <text evidence="1 8">Belongs to the polyribonucleotide nucleotidyltransferase family.</text>
</comment>
<dbReference type="EMBL" id="MHLW01000022">
    <property type="protein sequence ID" value="OGZ17876.1"/>
    <property type="molecule type" value="Genomic_DNA"/>
</dbReference>
<evidence type="ECO:0000256" key="3">
    <source>
        <dbReference type="ARBA" id="ARBA00022679"/>
    </source>
</evidence>
<comment type="cofactor">
    <cofactor evidence="8">
        <name>Mg(2+)</name>
        <dbReference type="ChEBI" id="CHEBI:18420"/>
    </cofactor>
</comment>
<dbReference type="CDD" id="cd11364">
    <property type="entry name" value="RNase_PH_PNPase_2"/>
    <property type="match status" value="1"/>
</dbReference>
<evidence type="ECO:0000259" key="9">
    <source>
        <dbReference type="PROSITE" id="PS50126"/>
    </source>
</evidence>
<dbReference type="Pfam" id="PF00575">
    <property type="entry name" value="S1"/>
    <property type="match status" value="1"/>
</dbReference>
<dbReference type="PANTHER" id="PTHR11252:SF0">
    <property type="entry name" value="POLYRIBONUCLEOTIDE NUCLEOTIDYLTRANSFERASE 1, MITOCHONDRIAL"/>
    <property type="match status" value="1"/>
</dbReference>